<dbReference type="PANTHER" id="PTHR30509">
    <property type="entry name" value="P-HYDROXYBENZOIC ACID EFFLUX PUMP SUBUNIT-RELATED"/>
    <property type="match status" value="1"/>
</dbReference>
<evidence type="ECO:0000256" key="5">
    <source>
        <dbReference type="ARBA" id="ARBA00022989"/>
    </source>
</evidence>
<keyword evidence="4 7" id="KW-0812">Transmembrane</keyword>
<gene>
    <name evidence="8" type="ordered locus">Fraau_1131</name>
</gene>
<dbReference type="GO" id="GO:0005886">
    <property type="term" value="C:plasma membrane"/>
    <property type="evidence" value="ECO:0007669"/>
    <property type="project" value="UniProtKB-SubCell"/>
</dbReference>
<feature type="transmembrane region" description="Helical" evidence="7">
    <location>
        <begin position="482"/>
        <end position="504"/>
    </location>
</feature>
<organism evidence="8 9">
    <name type="scientific">Frateuria aurantia (strain ATCC 33424 / DSM 6220 / KCTC 2777 / LMG 1558 / NBRC 3245 / NCIMB 13370)</name>
    <name type="common">Acetobacter aurantius</name>
    <dbReference type="NCBI Taxonomy" id="767434"/>
    <lineage>
        <taxon>Bacteria</taxon>
        <taxon>Pseudomonadati</taxon>
        <taxon>Pseudomonadota</taxon>
        <taxon>Gammaproteobacteria</taxon>
        <taxon>Lysobacterales</taxon>
        <taxon>Rhodanobacteraceae</taxon>
        <taxon>Frateuria</taxon>
    </lineage>
</organism>
<dbReference type="KEGG" id="fau:Fraau_1131"/>
<feature type="transmembrane region" description="Helical" evidence="7">
    <location>
        <begin position="405"/>
        <end position="425"/>
    </location>
</feature>
<dbReference type="STRING" id="767434.Fraau_1131"/>
<name>H8L3Z7_FRAAD</name>
<dbReference type="HOGENOM" id="CLU_013927_2_0_6"/>
<keyword evidence="2" id="KW-0813">Transport</keyword>
<evidence type="ECO:0000256" key="1">
    <source>
        <dbReference type="ARBA" id="ARBA00004651"/>
    </source>
</evidence>
<feature type="transmembrane region" description="Helical" evidence="7">
    <location>
        <begin position="32"/>
        <end position="49"/>
    </location>
</feature>
<reference evidence="8" key="1">
    <citation type="submission" date="2012-02" db="EMBL/GenBank/DDBJ databases">
        <title>The complete genome of Frateuria aurantia DSM 6220.</title>
        <authorList>
            <consortium name="US DOE Joint Genome Institute (JGI-PGF)"/>
            <person name="Lucas S."/>
            <person name="Copeland A."/>
            <person name="Lapidus A."/>
            <person name="Glavina del Rio T."/>
            <person name="Dalin E."/>
            <person name="Tice H."/>
            <person name="Bruce D."/>
            <person name="Goodwin L."/>
            <person name="Pitluck S."/>
            <person name="Peters L."/>
            <person name="Ovchinnikova G."/>
            <person name="Teshima H."/>
            <person name="Kyrpides N."/>
            <person name="Mavromatis K."/>
            <person name="Ivanova N."/>
            <person name="Brettin T."/>
            <person name="Detter J.C."/>
            <person name="Han C."/>
            <person name="Larimer F."/>
            <person name="Land M."/>
            <person name="Hauser L."/>
            <person name="Markowitz V."/>
            <person name="Cheng J.-F."/>
            <person name="Hugenholtz P."/>
            <person name="Woyke T."/>
            <person name="Wu D."/>
            <person name="Brambilla E."/>
            <person name="Klenk H.-P."/>
            <person name="Eisen J.A."/>
        </authorList>
    </citation>
    <scope>NUCLEOTIDE SEQUENCE</scope>
    <source>
        <strain evidence="8">DSM 6220</strain>
    </source>
</reference>
<protein>
    <submittedName>
        <fullName evidence="8">Putative membrane protein</fullName>
    </submittedName>
</protein>
<dbReference type="EMBL" id="CP003350">
    <property type="protein sequence ID" value="AFC85591.1"/>
    <property type="molecule type" value="Genomic_DNA"/>
</dbReference>
<evidence type="ECO:0000313" key="8">
    <source>
        <dbReference type="EMBL" id="AFC85591.1"/>
    </source>
</evidence>
<evidence type="ECO:0000256" key="4">
    <source>
        <dbReference type="ARBA" id="ARBA00022692"/>
    </source>
</evidence>
<dbReference type="eggNOG" id="COG1289">
    <property type="taxonomic scope" value="Bacteria"/>
</dbReference>
<dbReference type="Pfam" id="PF04632">
    <property type="entry name" value="FUSC"/>
    <property type="match status" value="1"/>
</dbReference>
<keyword evidence="5 7" id="KW-1133">Transmembrane helix</keyword>
<keyword evidence="9" id="KW-1185">Reference proteome</keyword>
<feature type="transmembrane region" description="Helical" evidence="7">
    <location>
        <begin position="7"/>
        <end position="26"/>
    </location>
</feature>
<comment type="subcellular location">
    <subcellularLocation>
        <location evidence="1">Cell membrane</location>
        <topology evidence="1">Multi-pass membrane protein</topology>
    </subcellularLocation>
</comment>
<evidence type="ECO:0000256" key="7">
    <source>
        <dbReference type="SAM" id="Phobius"/>
    </source>
</evidence>
<dbReference type="Proteomes" id="UP000005234">
    <property type="component" value="Chromosome"/>
</dbReference>
<keyword evidence="6 7" id="KW-0472">Membrane</keyword>
<dbReference type="GO" id="GO:0022857">
    <property type="term" value="F:transmembrane transporter activity"/>
    <property type="evidence" value="ECO:0007669"/>
    <property type="project" value="InterPro"/>
</dbReference>
<feature type="transmembrane region" description="Helical" evidence="7">
    <location>
        <begin position="56"/>
        <end position="76"/>
    </location>
</feature>
<feature type="transmembrane region" description="Helical" evidence="7">
    <location>
        <begin position="381"/>
        <end position="399"/>
    </location>
</feature>
<feature type="transmembrane region" description="Helical" evidence="7">
    <location>
        <begin position="437"/>
        <end position="462"/>
    </location>
</feature>
<sequence>MSSSLRSLLYSTKLSIAAFLALYIAFAWDFDYPYWTMMTVYILALPTSGAMHQKGAFMIVGTVTGGTLGVLSAAFFGSEQPVMLASLLLILVIATYFALRDRLPSFYMFMLTAITCLLVALPGLDTPDQVFLRAVHRTQDQLVGMTCLFAVDMLLFPADIMKALRDMVDGWMAALKTISLAALRYEVVGADEHGRAVDKAAQLDPLSRQIRYDSLDYSARRSRLSAVLHTQGLRLLPVLSALADVDRALTRDRVPPALAEVRSDMAQWLEADCAGPLTEDLARRLRHLVLPVGTDAAGVLLRLQRRYLRGIYAGWCRLAYCHRQLLAEHPRDVRLPRGARPTPTNLAHVDRGYAIKSALVQGGQQLSFCLLWSYANWDSPFAALGMVLGTVFFIVSAMADDPLVVLRALVFKLVLALVVVGFYISCVMPYTTHFETLIMGLLPAMYVLGSQILKPGAILYAVLPFAMLRLGNDGPGIGFSTLINSGAGLGVSMACSLFWMVLVMRKPPGGVLRRLRKDNVHDLERVVQGRESHGQRYAWRALDRFIMIHSRVGPEGGRATGIMARTLREMRAGIEVSVLRQQQARREEWRQPLDQWLQRLDEQLARRRQDDEARVDPALCQGLDQLIARATAEAGLRRLSDALVALRVLLFPTAGLSEAM</sequence>
<evidence type="ECO:0000256" key="3">
    <source>
        <dbReference type="ARBA" id="ARBA00022475"/>
    </source>
</evidence>
<evidence type="ECO:0000313" key="9">
    <source>
        <dbReference type="Proteomes" id="UP000005234"/>
    </source>
</evidence>
<dbReference type="RefSeq" id="WP_014402597.1">
    <property type="nucleotide sequence ID" value="NC_017033.1"/>
</dbReference>
<keyword evidence="3" id="KW-1003">Cell membrane</keyword>
<feature type="transmembrane region" description="Helical" evidence="7">
    <location>
        <begin position="106"/>
        <end position="122"/>
    </location>
</feature>
<dbReference type="PANTHER" id="PTHR30509:SF9">
    <property type="entry name" value="MULTIDRUG RESISTANCE PROTEIN MDTO"/>
    <property type="match status" value="1"/>
</dbReference>
<evidence type="ECO:0000256" key="2">
    <source>
        <dbReference type="ARBA" id="ARBA00022448"/>
    </source>
</evidence>
<dbReference type="InterPro" id="IPR006726">
    <property type="entry name" value="PHBA_efflux_AaeB/fusaric-R"/>
</dbReference>
<evidence type="ECO:0000256" key="6">
    <source>
        <dbReference type="ARBA" id="ARBA00023136"/>
    </source>
</evidence>
<proteinExistence type="predicted"/>
<feature type="transmembrane region" description="Helical" evidence="7">
    <location>
        <begin position="82"/>
        <end position="99"/>
    </location>
</feature>
<accession>H8L3Z7</accession>
<dbReference type="AlphaFoldDB" id="H8L3Z7"/>